<evidence type="ECO:0000313" key="3">
    <source>
        <dbReference type="Proteomes" id="UP000004019"/>
    </source>
</evidence>
<proteinExistence type="predicted"/>
<dbReference type="Pfam" id="PF00583">
    <property type="entry name" value="Acetyltransf_1"/>
    <property type="match status" value="1"/>
</dbReference>
<protein>
    <recommendedName>
        <fullName evidence="1">N-acetyltransferase domain-containing protein</fullName>
    </recommendedName>
</protein>
<dbReference type="Gene3D" id="3.40.630.30">
    <property type="match status" value="1"/>
</dbReference>
<accession>I8WVJ5</accession>
<sequence>MNRIDSLKDLNALVNEIRLLRKGYISNLFINPLKNSLWIKKRELFYISFTEGFFVIRKSQLVNCLFYITTDTEHLRRGLADYYHLLNFTIMVDLVGDAKIVSIKQIFLDSGFRQYEFIYRMSRVGIPNLSSFDSGVSYAELNDTNIIRQLLLSNFNPLSEQIPEVEEIVQFIKNKRILVYKQGNEICGFIIFELTGLTLYLRYWFVCSQYRDFHIGSKLFNAFMYEGRNTKRQLFWVIADNENAIKRYKHYGFEAENMFDYVLMKSDMNTFIECKPSI</sequence>
<dbReference type="EMBL" id="AGXI01000001">
    <property type="protein sequence ID" value="EIY41852.1"/>
    <property type="molecule type" value="Genomic_DNA"/>
</dbReference>
<dbReference type="AlphaFoldDB" id="I8WVJ5"/>
<dbReference type="RefSeq" id="WP_007851688.1">
    <property type="nucleotide sequence ID" value="NZ_CP011531.1"/>
</dbReference>
<dbReference type="HOGENOM" id="CLU_1044504_0_0_10"/>
<organism evidence="2 3">
    <name type="scientific">Phocaeicola dorei CL03T12C01</name>
    <dbReference type="NCBI Taxonomy" id="997877"/>
    <lineage>
        <taxon>Bacteria</taxon>
        <taxon>Pseudomonadati</taxon>
        <taxon>Bacteroidota</taxon>
        <taxon>Bacteroidia</taxon>
        <taxon>Bacteroidales</taxon>
        <taxon>Bacteroidaceae</taxon>
        <taxon>Phocaeicola</taxon>
    </lineage>
</organism>
<comment type="caution">
    <text evidence="2">The sequence shown here is derived from an EMBL/GenBank/DDBJ whole genome shotgun (WGS) entry which is preliminary data.</text>
</comment>
<dbReference type="InterPro" id="IPR016181">
    <property type="entry name" value="Acyl_CoA_acyltransferase"/>
</dbReference>
<evidence type="ECO:0000313" key="2">
    <source>
        <dbReference type="EMBL" id="EIY41852.1"/>
    </source>
</evidence>
<dbReference type="Proteomes" id="UP000004019">
    <property type="component" value="Unassembled WGS sequence"/>
</dbReference>
<name>I8WVJ5_9BACT</name>
<dbReference type="GO" id="GO:0016747">
    <property type="term" value="F:acyltransferase activity, transferring groups other than amino-acyl groups"/>
    <property type="evidence" value="ECO:0007669"/>
    <property type="project" value="InterPro"/>
</dbReference>
<feature type="domain" description="N-acetyltransferase" evidence="1">
    <location>
        <begin position="134"/>
        <end position="269"/>
    </location>
</feature>
<gene>
    <name evidence="2" type="ORF">HMPREF1065_00218</name>
</gene>
<dbReference type="SUPFAM" id="SSF55729">
    <property type="entry name" value="Acyl-CoA N-acyltransferases (Nat)"/>
    <property type="match status" value="1"/>
</dbReference>
<dbReference type="PATRIC" id="fig|997877.3.peg.226"/>
<dbReference type="CDD" id="cd04301">
    <property type="entry name" value="NAT_SF"/>
    <property type="match status" value="1"/>
</dbReference>
<dbReference type="InterPro" id="IPR000182">
    <property type="entry name" value="GNAT_dom"/>
</dbReference>
<evidence type="ECO:0000259" key="1">
    <source>
        <dbReference type="PROSITE" id="PS51186"/>
    </source>
</evidence>
<dbReference type="PROSITE" id="PS51186">
    <property type="entry name" value="GNAT"/>
    <property type="match status" value="1"/>
</dbReference>
<reference evidence="2 3" key="1">
    <citation type="submission" date="2012-02" db="EMBL/GenBank/DDBJ databases">
        <title>The Genome Sequence of Bacteroides dorei CL03T12C01.</title>
        <authorList>
            <consortium name="The Broad Institute Genome Sequencing Platform"/>
            <person name="Earl A."/>
            <person name="Ward D."/>
            <person name="Feldgarden M."/>
            <person name="Gevers D."/>
            <person name="Zitomersky N.L."/>
            <person name="Coyne M.J."/>
            <person name="Comstock L.E."/>
            <person name="Young S.K."/>
            <person name="Zeng Q."/>
            <person name="Gargeya S."/>
            <person name="Fitzgerald M."/>
            <person name="Haas B."/>
            <person name="Abouelleil A."/>
            <person name="Alvarado L."/>
            <person name="Arachchi H.M."/>
            <person name="Berlin A."/>
            <person name="Chapman S.B."/>
            <person name="Gearin G."/>
            <person name="Goldberg J."/>
            <person name="Griggs A."/>
            <person name="Gujja S."/>
            <person name="Hansen M."/>
            <person name="Heiman D."/>
            <person name="Howarth C."/>
            <person name="Larimer J."/>
            <person name="Lui A."/>
            <person name="MacDonald P.J.P."/>
            <person name="McCowen C."/>
            <person name="Montmayeur A."/>
            <person name="Murphy C."/>
            <person name="Neiman D."/>
            <person name="Pearson M."/>
            <person name="Priest M."/>
            <person name="Roberts A."/>
            <person name="Saif S."/>
            <person name="Shea T."/>
            <person name="Sisk P."/>
            <person name="Stolte C."/>
            <person name="Sykes S."/>
            <person name="Wortman J."/>
            <person name="Nusbaum C."/>
            <person name="Birren B."/>
        </authorList>
    </citation>
    <scope>NUCLEOTIDE SEQUENCE [LARGE SCALE GENOMIC DNA]</scope>
    <source>
        <strain evidence="2 3">CL03T12C01</strain>
    </source>
</reference>